<proteinExistence type="inferred from homology"/>
<dbReference type="Gene3D" id="3.40.50.150">
    <property type="entry name" value="Vaccinia Virus protein VP39"/>
    <property type="match status" value="1"/>
</dbReference>
<dbReference type="Proteomes" id="UP000032900">
    <property type="component" value="Unassembled WGS sequence"/>
</dbReference>
<dbReference type="Pfam" id="PF17785">
    <property type="entry name" value="PUA_3"/>
    <property type="match status" value="1"/>
</dbReference>
<dbReference type="InterPro" id="IPR029063">
    <property type="entry name" value="SAM-dependent_MTases_sf"/>
</dbReference>
<evidence type="ECO:0000256" key="7">
    <source>
        <dbReference type="ARBA" id="ARBA00022884"/>
    </source>
</evidence>
<evidence type="ECO:0000256" key="1">
    <source>
        <dbReference type="ARBA" id="ARBA00004496"/>
    </source>
</evidence>
<evidence type="ECO:0000256" key="6">
    <source>
        <dbReference type="ARBA" id="ARBA00022691"/>
    </source>
</evidence>
<dbReference type="EMBL" id="BAZW01000020">
    <property type="protein sequence ID" value="GAO30259.1"/>
    <property type="molecule type" value="Genomic_DNA"/>
</dbReference>
<accession>A0A0E9LYC5</accession>
<feature type="domain" description="PUA" evidence="9">
    <location>
        <begin position="5"/>
        <end position="88"/>
    </location>
</feature>
<dbReference type="InterPro" id="IPR015947">
    <property type="entry name" value="PUA-like_sf"/>
</dbReference>
<reference evidence="10 11" key="1">
    <citation type="journal article" date="2015" name="Microbes Environ.">
        <title>Distribution and evolution of nitrogen fixation genes in the phylum bacteroidetes.</title>
        <authorList>
            <person name="Inoue J."/>
            <person name="Oshima K."/>
            <person name="Suda W."/>
            <person name="Sakamoto M."/>
            <person name="Iino T."/>
            <person name="Noda S."/>
            <person name="Hongoh Y."/>
            <person name="Hattori M."/>
            <person name="Ohkuma M."/>
        </authorList>
    </citation>
    <scope>NUCLEOTIDE SEQUENCE [LARGE SCALE GENOMIC DNA]</scope>
    <source>
        <strain evidence="10">JCM 15548</strain>
    </source>
</reference>
<keyword evidence="2" id="KW-0963">Cytoplasm</keyword>
<evidence type="ECO:0000256" key="8">
    <source>
        <dbReference type="ARBA" id="ARBA00038091"/>
    </source>
</evidence>
<dbReference type="InterPro" id="IPR036974">
    <property type="entry name" value="PUA_sf"/>
</dbReference>
<evidence type="ECO:0000256" key="4">
    <source>
        <dbReference type="ARBA" id="ARBA00022603"/>
    </source>
</evidence>
<dbReference type="Pfam" id="PF10672">
    <property type="entry name" value="Methyltrans_SAM"/>
    <property type="match status" value="1"/>
</dbReference>
<evidence type="ECO:0000313" key="11">
    <source>
        <dbReference type="Proteomes" id="UP000032900"/>
    </source>
</evidence>
<keyword evidence="6" id="KW-0949">S-adenosyl-L-methionine</keyword>
<evidence type="ECO:0000256" key="3">
    <source>
        <dbReference type="ARBA" id="ARBA00022552"/>
    </source>
</evidence>
<dbReference type="GO" id="GO:0008168">
    <property type="term" value="F:methyltransferase activity"/>
    <property type="evidence" value="ECO:0007669"/>
    <property type="project" value="UniProtKB-KW"/>
</dbReference>
<organism evidence="10 11">
    <name type="scientific">Geofilum rubicundum JCM 15548</name>
    <dbReference type="NCBI Taxonomy" id="1236989"/>
    <lineage>
        <taxon>Bacteria</taxon>
        <taxon>Pseudomonadati</taxon>
        <taxon>Bacteroidota</taxon>
        <taxon>Bacteroidia</taxon>
        <taxon>Marinilabiliales</taxon>
        <taxon>Marinilabiliaceae</taxon>
        <taxon>Geofilum</taxon>
    </lineage>
</organism>
<dbReference type="InterPro" id="IPR041532">
    <property type="entry name" value="RlmI-like_PUA"/>
</dbReference>
<dbReference type="GO" id="GO:0003723">
    <property type="term" value="F:RNA binding"/>
    <property type="evidence" value="ECO:0007669"/>
    <property type="project" value="UniProtKB-KW"/>
</dbReference>
<keyword evidence="4 10" id="KW-0489">Methyltransferase</keyword>
<name>A0A0E9LYC5_9BACT</name>
<dbReference type="SUPFAM" id="SSF88697">
    <property type="entry name" value="PUA domain-like"/>
    <property type="match status" value="1"/>
</dbReference>
<dbReference type="CDD" id="cd11572">
    <property type="entry name" value="RlmI_M_like"/>
    <property type="match status" value="1"/>
</dbReference>
<dbReference type="PANTHER" id="PTHR42873">
    <property type="entry name" value="RIBOSOMAL RNA LARGE SUBUNIT METHYLTRANSFERASE"/>
    <property type="match status" value="1"/>
</dbReference>
<keyword evidence="11" id="KW-1185">Reference proteome</keyword>
<dbReference type="Gene3D" id="3.30.750.80">
    <property type="entry name" value="RNA methyltransferase domain (HRMD) like"/>
    <property type="match status" value="1"/>
</dbReference>
<evidence type="ECO:0000256" key="2">
    <source>
        <dbReference type="ARBA" id="ARBA00022490"/>
    </source>
</evidence>
<evidence type="ECO:0000259" key="9">
    <source>
        <dbReference type="SMART" id="SM00359"/>
    </source>
</evidence>
<dbReference type="InterPro" id="IPR002478">
    <property type="entry name" value="PUA"/>
</dbReference>
<keyword evidence="3" id="KW-0698">rRNA processing</keyword>
<dbReference type="InterPro" id="IPR019614">
    <property type="entry name" value="SAM-dep_methyl-trfase"/>
</dbReference>
<evidence type="ECO:0000256" key="5">
    <source>
        <dbReference type="ARBA" id="ARBA00022679"/>
    </source>
</evidence>
<comment type="caution">
    <text evidence="10">The sequence shown here is derived from an EMBL/GenBank/DDBJ whole genome shotgun (WGS) entry which is preliminary data.</text>
</comment>
<gene>
    <name evidence="10" type="ORF">JCM15548_12519</name>
</gene>
<protein>
    <submittedName>
        <fullName evidence="10">LSU m5C1962 methyltransferase RlmI</fullName>
    </submittedName>
</protein>
<comment type="similarity">
    <text evidence="8">Belongs to the methyltransferase superfamily. RlmI family.</text>
</comment>
<keyword evidence="7" id="KW-0694">RNA-binding</keyword>
<dbReference type="STRING" id="1236989.JCM15548_12519"/>
<evidence type="ECO:0000313" key="10">
    <source>
        <dbReference type="EMBL" id="GAO30259.1"/>
    </source>
</evidence>
<sequence length="253" mass="28332">MMQLPIIYLKPGKEQSLKRFHPWIFSGAIKNVGGDIEEGDLVRIHDAHDNFLAIGHYQIGSIAVRVLTFEDEVVDHAFWVRKISVAWELRKTLGLAASETTNAYRLIHGEGDGMPGLIVDMYDTTAVMQMHTVAMYLMRDSLVKAFQEVLGAHLEAIYEKSEGTLPFKADVEPENGYVMGRSKTHVAQENGLRFNVDWEKGQKTGFFVDQRDNRALLEKYSAGRKVLNTFCYTGGFSFYACAGGHFGALGGQF</sequence>
<dbReference type="GO" id="GO:0006364">
    <property type="term" value="P:rRNA processing"/>
    <property type="evidence" value="ECO:0007669"/>
    <property type="project" value="UniProtKB-KW"/>
</dbReference>
<dbReference type="AlphaFoldDB" id="A0A0E9LYC5"/>
<dbReference type="GO" id="GO:0032259">
    <property type="term" value="P:methylation"/>
    <property type="evidence" value="ECO:0007669"/>
    <property type="project" value="UniProtKB-KW"/>
</dbReference>
<dbReference type="SMART" id="SM00359">
    <property type="entry name" value="PUA"/>
    <property type="match status" value="1"/>
</dbReference>
<dbReference type="Gene3D" id="2.30.130.10">
    <property type="entry name" value="PUA domain"/>
    <property type="match status" value="1"/>
</dbReference>
<dbReference type="PROSITE" id="PS50890">
    <property type="entry name" value="PUA"/>
    <property type="match status" value="1"/>
</dbReference>
<comment type="subcellular location">
    <subcellularLocation>
        <location evidence="1">Cytoplasm</location>
    </subcellularLocation>
</comment>
<dbReference type="CDD" id="cd21153">
    <property type="entry name" value="PUA_RlmI"/>
    <property type="match status" value="1"/>
</dbReference>
<dbReference type="GO" id="GO:0005737">
    <property type="term" value="C:cytoplasm"/>
    <property type="evidence" value="ECO:0007669"/>
    <property type="project" value="UniProtKB-SubCell"/>
</dbReference>
<dbReference type="SUPFAM" id="SSF53335">
    <property type="entry name" value="S-adenosyl-L-methionine-dependent methyltransferases"/>
    <property type="match status" value="1"/>
</dbReference>
<keyword evidence="5 10" id="KW-0808">Transferase</keyword>
<dbReference type="PANTHER" id="PTHR42873:SF1">
    <property type="entry name" value="S-ADENOSYLMETHIONINE-DEPENDENT METHYLTRANSFERASE DOMAIN-CONTAINING PROTEIN"/>
    <property type="match status" value="1"/>
</dbReference>